<dbReference type="Gene3D" id="1.25.40.10">
    <property type="entry name" value="Tetratricopeptide repeat domain"/>
    <property type="match status" value="3"/>
</dbReference>
<protein>
    <submittedName>
        <fullName evidence="3">Pentatricopeptide repeat-containing protein</fullName>
    </submittedName>
</protein>
<dbReference type="InterPro" id="IPR046960">
    <property type="entry name" value="PPR_At4g14850-like_plant"/>
</dbReference>
<dbReference type="Proteomes" id="UP001153555">
    <property type="component" value="Unassembled WGS sequence"/>
</dbReference>
<dbReference type="InterPro" id="IPR011990">
    <property type="entry name" value="TPR-like_helical_dom_sf"/>
</dbReference>
<dbReference type="OrthoDB" id="1882346at2759"/>
<keyword evidence="1" id="KW-0677">Repeat</keyword>
<comment type="caution">
    <text evidence="3">The sequence shown here is derived from an EMBL/GenBank/DDBJ whole genome shotgun (WGS) entry which is preliminary data.</text>
</comment>
<dbReference type="PROSITE" id="PS51375">
    <property type="entry name" value="PPR"/>
    <property type="match status" value="2"/>
</dbReference>
<reference evidence="3" key="1">
    <citation type="submission" date="2019-12" db="EMBL/GenBank/DDBJ databases">
        <authorList>
            <person name="Scholes J."/>
        </authorList>
    </citation>
    <scope>NUCLEOTIDE SEQUENCE</scope>
</reference>
<dbReference type="AlphaFoldDB" id="A0A9N7NWC2"/>
<dbReference type="PANTHER" id="PTHR47926:SF533">
    <property type="entry name" value="DYW DOMAIN-CONTAINING PROTEIN"/>
    <property type="match status" value="1"/>
</dbReference>
<accession>A0A9N7NWC2</accession>
<dbReference type="Pfam" id="PF01535">
    <property type="entry name" value="PPR"/>
    <property type="match status" value="4"/>
</dbReference>
<feature type="repeat" description="PPR" evidence="2">
    <location>
        <begin position="173"/>
        <end position="207"/>
    </location>
</feature>
<name>A0A9N7NWC2_STRHE</name>
<evidence type="ECO:0000313" key="3">
    <source>
        <dbReference type="EMBL" id="CAA0837472.1"/>
    </source>
</evidence>
<evidence type="ECO:0000256" key="2">
    <source>
        <dbReference type="PROSITE-ProRule" id="PRU00708"/>
    </source>
</evidence>
<sequence length="310" mass="34787">MAVVSCSADELLPLAAPNATAFICIYPLLFPFPGRQFSQNFRKYGTNAIDAHAIDTAFNLETSRHNNQLQDLLQRNQISEARQLFDRMPQRNTLSFNMVISCHLKLGDLFHAREFFDSMSDRTEITWTDTDRTDVRPDAVTFTTVLSGCDETITKRDVSQVHAQVAKFGLRADLSLCNSLLDSYCKSQSLDLAFDFFMEMALRDTITFNTIITAAREKVRLARHRRGFPFSTMLSVAANMQDIKMGRQLHGQALVTNADSETQVANALVDMYGKCGKFGQAITLFRSLACMGTIPWTVMISAYVHHGLNA</sequence>
<dbReference type="NCBIfam" id="TIGR00756">
    <property type="entry name" value="PPR"/>
    <property type="match status" value="2"/>
</dbReference>
<evidence type="ECO:0000256" key="1">
    <source>
        <dbReference type="ARBA" id="ARBA00022737"/>
    </source>
</evidence>
<dbReference type="InterPro" id="IPR002885">
    <property type="entry name" value="PPR_rpt"/>
</dbReference>
<dbReference type="GO" id="GO:0003723">
    <property type="term" value="F:RNA binding"/>
    <property type="evidence" value="ECO:0007669"/>
    <property type="project" value="InterPro"/>
</dbReference>
<evidence type="ECO:0000313" key="4">
    <source>
        <dbReference type="Proteomes" id="UP001153555"/>
    </source>
</evidence>
<gene>
    <name evidence="3" type="ORF">SHERM_04436</name>
</gene>
<dbReference type="PANTHER" id="PTHR47926">
    <property type="entry name" value="PENTATRICOPEPTIDE REPEAT-CONTAINING PROTEIN"/>
    <property type="match status" value="1"/>
</dbReference>
<dbReference type="EMBL" id="CACSLK010030184">
    <property type="protein sequence ID" value="CAA0837472.1"/>
    <property type="molecule type" value="Genomic_DNA"/>
</dbReference>
<proteinExistence type="predicted"/>
<dbReference type="GO" id="GO:0009451">
    <property type="term" value="P:RNA modification"/>
    <property type="evidence" value="ECO:0007669"/>
    <property type="project" value="InterPro"/>
</dbReference>
<organism evidence="3 4">
    <name type="scientific">Striga hermonthica</name>
    <name type="common">Purple witchweed</name>
    <name type="synonym">Buchnera hermonthica</name>
    <dbReference type="NCBI Taxonomy" id="68872"/>
    <lineage>
        <taxon>Eukaryota</taxon>
        <taxon>Viridiplantae</taxon>
        <taxon>Streptophyta</taxon>
        <taxon>Embryophyta</taxon>
        <taxon>Tracheophyta</taxon>
        <taxon>Spermatophyta</taxon>
        <taxon>Magnoliopsida</taxon>
        <taxon>eudicotyledons</taxon>
        <taxon>Gunneridae</taxon>
        <taxon>Pentapetalae</taxon>
        <taxon>asterids</taxon>
        <taxon>lamiids</taxon>
        <taxon>Lamiales</taxon>
        <taxon>Orobanchaceae</taxon>
        <taxon>Buchnereae</taxon>
        <taxon>Striga</taxon>
    </lineage>
</organism>
<feature type="repeat" description="PPR" evidence="2">
    <location>
        <begin position="261"/>
        <end position="295"/>
    </location>
</feature>
<keyword evidence="4" id="KW-1185">Reference proteome</keyword>